<proteinExistence type="inferred from homology"/>
<name>A0A099UGI2_9HELI</name>
<dbReference type="PROSITE" id="PS00550">
    <property type="entry name" value="HEMERYTHRINS"/>
    <property type="match status" value="1"/>
</dbReference>
<dbReference type="NCBIfam" id="NF033749">
    <property type="entry name" value="bact_hemeryth"/>
    <property type="match status" value="1"/>
</dbReference>
<evidence type="ECO:0000313" key="7">
    <source>
        <dbReference type="EMBL" id="TLD77940.1"/>
    </source>
</evidence>
<sequence>MLPDWSNEFSVHHEIIDEQHQRLFELAHKAYRIANSQSSAEEVKGILTEFFNYMKTHFKDEEQYMHTIGYPRLEEHRKIHRTIVADMAGMVKHVSSLEVIKEMISTIAKDWLLTHILQEDMLIEKYRKEQLESGATCEVREVRYYYYTCACPGREHKLTESMHLFAERSSNPITCKECRQQIKFKETRVITQP</sequence>
<organism evidence="6 9">
    <name type="scientific">Helicobacter typhlonius</name>
    <dbReference type="NCBI Taxonomy" id="76936"/>
    <lineage>
        <taxon>Bacteria</taxon>
        <taxon>Pseudomonadati</taxon>
        <taxon>Campylobacterota</taxon>
        <taxon>Epsilonproteobacteria</taxon>
        <taxon>Campylobacterales</taxon>
        <taxon>Helicobacteraceae</taxon>
        <taxon>Helicobacter</taxon>
    </lineage>
</organism>
<dbReference type="RefSeq" id="WP_034327222.1">
    <property type="nucleotide sequence ID" value="NZ_CAJTQN010000004.1"/>
</dbReference>
<evidence type="ECO:0000313" key="6">
    <source>
        <dbReference type="EMBL" id="CUU39857.1"/>
    </source>
</evidence>
<keyword evidence="2" id="KW-0561">Oxygen transport</keyword>
<dbReference type="GeneID" id="78151203"/>
<comment type="similarity">
    <text evidence="1">Belongs to the hemerythrin family.</text>
</comment>
<dbReference type="EMBL" id="JRPF02000013">
    <property type="protein sequence ID" value="TLD77940.1"/>
    <property type="molecule type" value="Genomic_DNA"/>
</dbReference>
<dbReference type="Proteomes" id="UP000029925">
    <property type="component" value="Unassembled WGS sequence"/>
</dbReference>
<dbReference type="InterPro" id="IPR050669">
    <property type="entry name" value="Hemerythrin"/>
</dbReference>
<gene>
    <name evidence="6" type="ORF">BN2458_PEG0972</name>
    <name evidence="7" type="ORF">LS75_008660</name>
</gene>
<dbReference type="InterPro" id="IPR016131">
    <property type="entry name" value="Haemerythrin_Fe_BS"/>
</dbReference>
<dbReference type="EMBL" id="LN907858">
    <property type="protein sequence ID" value="CUU39857.1"/>
    <property type="molecule type" value="Genomic_DNA"/>
</dbReference>
<dbReference type="Proteomes" id="UP000064525">
    <property type="component" value="Chromosome I"/>
</dbReference>
<keyword evidence="3" id="KW-0479">Metal-binding</keyword>
<dbReference type="InterPro" id="IPR012827">
    <property type="entry name" value="Hemerythrin_metal-bd"/>
</dbReference>
<dbReference type="Gene3D" id="1.20.120.50">
    <property type="entry name" value="Hemerythrin-like"/>
    <property type="match status" value="1"/>
</dbReference>
<evidence type="ECO:0000313" key="9">
    <source>
        <dbReference type="Proteomes" id="UP000064525"/>
    </source>
</evidence>
<evidence type="ECO:0000256" key="2">
    <source>
        <dbReference type="ARBA" id="ARBA00022621"/>
    </source>
</evidence>
<dbReference type="CDD" id="cd12107">
    <property type="entry name" value="Hemerythrin"/>
    <property type="match status" value="1"/>
</dbReference>
<dbReference type="GO" id="GO:0046872">
    <property type="term" value="F:metal ion binding"/>
    <property type="evidence" value="ECO:0007669"/>
    <property type="project" value="UniProtKB-KW"/>
</dbReference>
<evidence type="ECO:0000256" key="3">
    <source>
        <dbReference type="ARBA" id="ARBA00022723"/>
    </source>
</evidence>
<evidence type="ECO:0000256" key="4">
    <source>
        <dbReference type="ARBA" id="ARBA00023004"/>
    </source>
</evidence>
<dbReference type="PANTHER" id="PTHR37164">
    <property type="entry name" value="BACTERIOHEMERYTHRIN"/>
    <property type="match status" value="1"/>
</dbReference>
<dbReference type="InterPro" id="IPR012312">
    <property type="entry name" value="Hemerythrin-like"/>
</dbReference>
<accession>A0A099UGI2</accession>
<dbReference type="GO" id="GO:0005344">
    <property type="term" value="F:oxygen carrier activity"/>
    <property type="evidence" value="ECO:0007669"/>
    <property type="project" value="UniProtKB-KW"/>
</dbReference>
<evidence type="ECO:0000259" key="5">
    <source>
        <dbReference type="Pfam" id="PF01814"/>
    </source>
</evidence>
<dbReference type="OrthoDB" id="9774644at2"/>
<dbReference type="AlphaFoldDB" id="A0A099UGI2"/>
<dbReference type="SUPFAM" id="SSF47188">
    <property type="entry name" value="Hemerythrin-like"/>
    <property type="match status" value="1"/>
</dbReference>
<feature type="domain" description="Hemerythrin-like" evidence="5">
    <location>
        <begin position="14"/>
        <end position="123"/>
    </location>
</feature>
<reference evidence="9" key="3">
    <citation type="submission" date="2015-11" db="EMBL/GenBank/DDBJ databases">
        <authorList>
            <person name="Anvar S.Y."/>
        </authorList>
    </citation>
    <scope>NUCLEOTIDE SEQUENCE [LARGE SCALE GENOMIC DNA]</scope>
</reference>
<dbReference type="NCBIfam" id="TIGR02481">
    <property type="entry name" value="hemeryth_dom"/>
    <property type="match status" value="1"/>
</dbReference>
<reference evidence="6" key="2">
    <citation type="submission" date="2015-11" db="EMBL/GenBank/DDBJ databases">
        <authorList>
            <person name="Zhang Y."/>
            <person name="Guo Z."/>
        </authorList>
    </citation>
    <scope>NUCLEOTIDE SEQUENCE</scope>
    <source>
        <strain evidence="6">1</strain>
    </source>
</reference>
<evidence type="ECO:0000256" key="1">
    <source>
        <dbReference type="ARBA" id="ARBA00010587"/>
    </source>
</evidence>
<evidence type="ECO:0000313" key="8">
    <source>
        <dbReference type="Proteomes" id="UP000029925"/>
    </source>
</evidence>
<dbReference type="PATRIC" id="fig|76936.10.peg.951"/>
<keyword evidence="2" id="KW-0813">Transport</keyword>
<dbReference type="STRING" id="76936.BN2458_PEG0972"/>
<keyword evidence="4" id="KW-0408">Iron</keyword>
<keyword evidence="8" id="KW-1185">Reference proteome</keyword>
<dbReference type="Pfam" id="PF01814">
    <property type="entry name" value="Hemerythrin"/>
    <property type="match status" value="1"/>
</dbReference>
<dbReference type="InterPro" id="IPR035938">
    <property type="entry name" value="Hemerythrin-like_sf"/>
</dbReference>
<dbReference type="KEGG" id="hty:BN2458_PEG0972"/>
<dbReference type="PANTHER" id="PTHR37164:SF1">
    <property type="entry name" value="BACTERIOHEMERYTHRIN"/>
    <property type="match status" value="1"/>
</dbReference>
<reference evidence="7 8" key="1">
    <citation type="journal article" date="2014" name="Genome Announc.">
        <title>Draft genome sequences of eight enterohepatic helicobacter species isolated from both laboratory and wild rodents.</title>
        <authorList>
            <person name="Sheh A."/>
            <person name="Shen Z."/>
            <person name="Fox J.G."/>
        </authorList>
    </citation>
    <scope>NUCLEOTIDE SEQUENCE [LARGE SCALE GENOMIC DNA]</scope>
    <source>
        <strain evidence="7 8">MIT 98-6810</strain>
    </source>
</reference>
<protein>
    <submittedName>
        <fullName evidence="7">Bacteriohemerythrin</fullName>
    </submittedName>
    <submittedName>
        <fullName evidence="6">Hemerythrin-like iron-binding protein</fullName>
    </submittedName>
</protein>